<name>A0A8K0VWP8_9PLEO</name>
<accession>A0A8K0VWP8</accession>
<feature type="compositionally biased region" description="Polar residues" evidence="1">
    <location>
        <begin position="590"/>
        <end position="599"/>
    </location>
</feature>
<feature type="domain" description="Heterokaryon incompatibility" evidence="2">
    <location>
        <begin position="187"/>
        <end position="344"/>
    </location>
</feature>
<dbReference type="EMBL" id="JAGMVJ010000013">
    <property type="protein sequence ID" value="KAH7083988.1"/>
    <property type="molecule type" value="Genomic_DNA"/>
</dbReference>
<dbReference type="InterPro" id="IPR010730">
    <property type="entry name" value="HET"/>
</dbReference>
<organism evidence="3 4">
    <name type="scientific">Paraphoma chrysanthemicola</name>
    <dbReference type="NCBI Taxonomy" id="798071"/>
    <lineage>
        <taxon>Eukaryota</taxon>
        <taxon>Fungi</taxon>
        <taxon>Dikarya</taxon>
        <taxon>Ascomycota</taxon>
        <taxon>Pezizomycotina</taxon>
        <taxon>Dothideomycetes</taxon>
        <taxon>Pleosporomycetidae</taxon>
        <taxon>Pleosporales</taxon>
        <taxon>Pleosporineae</taxon>
        <taxon>Phaeosphaeriaceae</taxon>
        <taxon>Paraphoma</taxon>
    </lineage>
</organism>
<dbReference type="OrthoDB" id="47007at2759"/>
<dbReference type="PANTHER" id="PTHR33112:SF16">
    <property type="entry name" value="HETEROKARYON INCOMPATIBILITY DOMAIN-CONTAINING PROTEIN"/>
    <property type="match status" value="1"/>
</dbReference>
<sequence length="712" mass="79849">MASRCPLCNDFEPGHGEAIPFRAWIEFILGSKCQHCRTLAAAINTLHARLLSVSELEGEPEQRDDVRFQADVADEGRIYIRSLWDDWGRAELQLQFFRLSLPHVPNYVIGGLEVPVLGEIAPEPGDPAMWDFLRASLQTCLNKHTDCANEQDTSWFPERLLFVQHTTGGRRVVKLIQTASHPPQSAYIALSHCWGSEKISCTTTQNIHAHEIGIDVSSLPRTFQDAFTVAEELGISYVWIDSLCIIQDQQANWAIHAGVMDKIYENAQVVVAAVSSSSGQVPFLGPEAPTDRHSYRAISLDSIRPNDSGIDAATVNAKVRCTFPLLDPDFITGPLEKRAWAWQERYCAVRVISFTDIEAKWSCKSATGCECVGTLRARGLRKWRSTKDKPADDEANVIFEEWRELVNEYAKRNLTYATDRLPAIAGIASRFHSLTKSNYVAGLWEDELPFNLGWYRRDLTDTPSATPLIPPSLDNGVPTWSWASMFWTCYWQWEYYFGTPLPTTSKPTLQRKNQAEVLRVDCAPSTSNTFGAVQTGSFIELRGRVIPGILECDEFGSAGVSIEGFKQQLVVLDCKVTQVTTVGNSEHLTSVQRASSHQVEGSRSENEQGDATHTVQRPTTRIKGPVSCLLLYSANWNNQPSACVLILAQVPGVDPTCYQRLGLGCGHLTDWSGSYYRHRKDWAVWQGWDDLEEWKEWERLFADAEVADVKLV</sequence>
<comment type="caution">
    <text evidence="3">The sequence shown here is derived from an EMBL/GenBank/DDBJ whole genome shotgun (WGS) entry which is preliminary data.</text>
</comment>
<dbReference type="Pfam" id="PF06985">
    <property type="entry name" value="HET"/>
    <property type="match status" value="1"/>
</dbReference>
<evidence type="ECO:0000313" key="3">
    <source>
        <dbReference type="EMBL" id="KAH7083988.1"/>
    </source>
</evidence>
<feature type="region of interest" description="Disordered" evidence="1">
    <location>
        <begin position="590"/>
        <end position="617"/>
    </location>
</feature>
<dbReference type="PANTHER" id="PTHR33112">
    <property type="entry name" value="DOMAIN PROTEIN, PUTATIVE-RELATED"/>
    <property type="match status" value="1"/>
</dbReference>
<gene>
    <name evidence="3" type="ORF">FB567DRAFT_530381</name>
</gene>
<evidence type="ECO:0000256" key="1">
    <source>
        <dbReference type="SAM" id="MobiDB-lite"/>
    </source>
</evidence>
<evidence type="ECO:0000259" key="2">
    <source>
        <dbReference type="Pfam" id="PF06985"/>
    </source>
</evidence>
<evidence type="ECO:0000313" key="4">
    <source>
        <dbReference type="Proteomes" id="UP000813461"/>
    </source>
</evidence>
<dbReference type="Proteomes" id="UP000813461">
    <property type="component" value="Unassembled WGS sequence"/>
</dbReference>
<dbReference type="AlphaFoldDB" id="A0A8K0VWP8"/>
<reference evidence="3" key="1">
    <citation type="journal article" date="2021" name="Nat. Commun.">
        <title>Genetic determinants of endophytism in the Arabidopsis root mycobiome.</title>
        <authorList>
            <person name="Mesny F."/>
            <person name="Miyauchi S."/>
            <person name="Thiergart T."/>
            <person name="Pickel B."/>
            <person name="Atanasova L."/>
            <person name="Karlsson M."/>
            <person name="Huettel B."/>
            <person name="Barry K.W."/>
            <person name="Haridas S."/>
            <person name="Chen C."/>
            <person name="Bauer D."/>
            <person name="Andreopoulos W."/>
            <person name="Pangilinan J."/>
            <person name="LaButti K."/>
            <person name="Riley R."/>
            <person name="Lipzen A."/>
            <person name="Clum A."/>
            <person name="Drula E."/>
            <person name="Henrissat B."/>
            <person name="Kohler A."/>
            <person name="Grigoriev I.V."/>
            <person name="Martin F.M."/>
            <person name="Hacquard S."/>
        </authorList>
    </citation>
    <scope>NUCLEOTIDE SEQUENCE</scope>
    <source>
        <strain evidence="3">MPI-SDFR-AT-0120</strain>
    </source>
</reference>
<proteinExistence type="predicted"/>
<keyword evidence="4" id="KW-1185">Reference proteome</keyword>
<protein>
    <submittedName>
        <fullName evidence="3">Heterokaryon incompatibility protein-domain-containing protein</fullName>
    </submittedName>
</protein>